<dbReference type="Proteomes" id="UP000002949">
    <property type="component" value="Unassembled WGS sequence"/>
</dbReference>
<organism evidence="1 2">
    <name type="scientific">Mesorhizobium amorphae CCNWGS0123</name>
    <dbReference type="NCBI Taxonomy" id="1082933"/>
    <lineage>
        <taxon>Bacteria</taxon>
        <taxon>Pseudomonadati</taxon>
        <taxon>Pseudomonadota</taxon>
        <taxon>Alphaproteobacteria</taxon>
        <taxon>Hyphomicrobiales</taxon>
        <taxon>Phyllobacteriaceae</taxon>
        <taxon>Mesorhizobium</taxon>
    </lineage>
</organism>
<dbReference type="EMBL" id="AGSN01000059">
    <property type="protein sequence ID" value="EHH13034.1"/>
    <property type="molecule type" value="Genomic_DNA"/>
</dbReference>
<evidence type="ECO:0000313" key="2">
    <source>
        <dbReference type="Proteomes" id="UP000002949"/>
    </source>
</evidence>
<reference evidence="1 2" key="1">
    <citation type="journal article" date="2012" name="J. Bacteriol.">
        <title>Draft Genome Sequence of Plant Growth-Promoting Rhizobium Mesorhizobium amorphae, Isolated from Zinc-Lead Mine Tailings.</title>
        <authorList>
            <person name="Hao X."/>
            <person name="Lin Y."/>
            <person name="Johnstone L."/>
            <person name="Baltrus D.A."/>
            <person name="Miller S.J."/>
            <person name="Wei G."/>
            <person name="Rensing C."/>
        </authorList>
    </citation>
    <scope>NUCLEOTIDE SEQUENCE [LARGE SCALE GENOMIC DNA]</scope>
    <source>
        <strain evidence="1 2">CCNWGS0123</strain>
    </source>
</reference>
<name>G6Y5J4_9HYPH</name>
<dbReference type="OrthoDB" id="7273451at2"/>
<dbReference type="RefSeq" id="WP_006200640.1">
    <property type="nucleotide sequence ID" value="NZ_AGSN01000059.1"/>
</dbReference>
<sequence>MATAHDLSVGKQARLEQFQEKCETVFRPELRQNKEIGVVNNIVFRDCKYNAIA</sequence>
<gene>
    <name evidence="1" type="ORF">MEA186_06016</name>
</gene>
<proteinExistence type="predicted"/>
<dbReference type="AlphaFoldDB" id="G6Y5J4"/>
<accession>G6Y5J4</accession>
<keyword evidence="2" id="KW-1185">Reference proteome</keyword>
<protein>
    <submittedName>
        <fullName evidence="1">Uncharacterized protein</fullName>
    </submittedName>
</protein>
<dbReference type="PATRIC" id="fig|1082933.3.peg.1137"/>
<evidence type="ECO:0000313" key="1">
    <source>
        <dbReference type="EMBL" id="EHH13034.1"/>
    </source>
</evidence>